<comment type="catalytic activity">
    <reaction evidence="1">
        <text>ATP + protein L-histidine = ADP + protein N-phospho-L-histidine.</text>
        <dbReference type="EC" id="2.7.13.3"/>
    </reaction>
</comment>
<keyword evidence="9" id="KW-1133">Transmembrane helix</keyword>
<dbReference type="InterPro" id="IPR011712">
    <property type="entry name" value="Sig_transdc_His_kin_sub3_dim/P"/>
</dbReference>
<evidence type="ECO:0000256" key="8">
    <source>
        <dbReference type="ARBA" id="ARBA00023012"/>
    </source>
</evidence>
<keyword evidence="4" id="KW-0808">Transferase</keyword>
<evidence type="ECO:0000256" key="3">
    <source>
        <dbReference type="ARBA" id="ARBA00022553"/>
    </source>
</evidence>
<dbReference type="GO" id="GO:0016020">
    <property type="term" value="C:membrane"/>
    <property type="evidence" value="ECO:0007669"/>
    <property type="project" value="InterPro"/>
</dbReference>
<feature type="transmembrane region" description="Helical" evidence="9">
    <location>
        <begin position="52"/>
        <end position="81"/>
    </location>
</feature>
<dbReference type="GO" id="GO:0005524">
    <property type="term" value="F:ATP binding"/>
    <property type="evidence" value="ECO:0007669"/>
    <property type="project" value="UniProtKB-KW"/>
</dbReference>
<keyword evidence="3" id="KW-0597">Phosphoprotein</keyword>
<evidence type="ECO:0000256" key="6">
    <source>
        <dbReference type="ARBA" id="ARBA00022777"/>
    </source>
</evidence>
<feature type="domain" description="Signal transduction histidine kinase subgroup 3 dimerisation and phosphoacceptor" evidence="10">
    <location>
        <begin position="174"/>
        <end position="237"/>
    </location>
</feature>
<dbReference type="GO" id="GO:0000155">
    <property type="term" value="F:phosphorelay sensor kinase activity"/>
    <property type="evidence" value="ECO:0007669"/>
    <property type="project" value="InterPro"/>
</dbReference>
<keyword evidence="7" id="KW-0067">ATP-binding</keyword>
<dbReference type="InterPro" id="IPR050482">
    <property type="entry name" value="Sensor_HK_TwoCompSys"/>
</dbReference>
<evidence type="ECO:0000256" key="1">
    <source>
        <dbReference type="ARBA" id="ARBA00000085"/>
    </source>
</evidence>
<evidence type="ECO:0000259" key="10">
    <source>
        <dbReference type="Pfam" id="PF07730"/>
    </source>
</evidence>
<feature type="transmembrane region" description="Helical" evidence="9">
    <location>
        <begin position="28"/>
        <end position="45"/>
    </location>
</feature>
<keyword evidence="6" id="KW-0418">Kinase</keyword>
<dbReference type="RefSeq" id="WP_091762223.1">
    <property type="nucleotide sequence ID" value="NZ_BJVX01000011.1"/>
</dbReference>
<evidence type="ECO:0000313" key="12">
    <source>
        <dbReference type="Proteomes" id="UP000887127"/>
    </source>
</evidence>
<proteinExistence type="predicted"/>
<evidence type="ECO:0000256" key="9">
    <source>
        <dbReference type="SAM" id="Phobius"/>
    </source>
</evidence>
<keyword evidence="5" id="KW-0547">Nucleotide-binding</keyword>
<accession>A0AAV3WX66</accession>
<evidence type="ECO:0000256" key="5">
    <source>
        <dbReference type="ARBA" id="ARBA00022741"/>
    </source>
</evidence>
<organism evidence="11 12">
    <name type="scientific">Marinilactibacillus psychrotolerans</name>
    <dbReference type="NCBI Taxonomy" id="191770"/>
    <lineage>
        <taxon>Bacteria</taxon>
        <taxon>Bacillati</taxon>
        <taxon>Bacillota</taxon>
        <taxon>Bacilli</taxon>
        <taxon>Lactobacillales</taxon>
        <taxon>Carnobacteriaceae</taxon>
        <taxon>Marinilactibacillus</taxon>
    </lineage>
</organism>
<evidence type="ECO:0000313" key="11">
    <source>
        <dbReference type="EMBL" id="GEQ36267.1"/>
    </source>
</evidence>
<keyword evidence="9" id="KW-0812">Transmembrane</keyword>
<dbReference type="InterPro" id="IPR036890">
    <property type="entry name" value="HATPase_C_sf"/>
</dbReference>
<dbReference type="PANTHER" id="PTHR24421">
    <property type="entry name" value="NITRATE/NITRITE SENSOR PROTEIN NARX-RELATED"/>
    <property type="match status" value="1"/>
</dbReference>
<evidence type="ECO:0000256" key="2">
    <source>
        <dbReference type="ARBA" id="ARBA00012438"/>
    </source>
</evidence>
<dbReference type="AlphaFoldDB" id="A0AAV3WX66"/>
<dbReference type="GO" id="GO:0046983">
    <property type="term" value="F:protein dimerization activity"/>
    <property type="evidence" value="ECO:0007669"/>
    <property type="project" value="InterPro"/>
</dbReference>
<dbReference type="Gene3D" id="3.30.565.10">
    <property type="entry name" value="Histidine kinase-like ATPase, C-terminal domain"/>
    <property type="match status" value="1"/>
</dbReference>
<keyword evidence="8" id="KW-0902">Two-component regulatory system</keyword>
<dbReference type="PANTHER" id="PTHR24421:SF10">
    <property type="entry name" value="NITRATE_NITRITE SENSOR PROTEIN NARQ"/>
    <property type="match status" value="1"/>
</dbReference>
<dbReference type="Proteomes" id="UP000887127">
    <property type="component" value="Unassembled WGS sequence"/>
</dbReference>
<evidence type="ECO:0000256" key="4">
    <source>
        <dbReference type="ARBA" id="ARBA00022679"/>
    </source>
</evidence>
<dbReference type="GeneID" id="96911642"/>
<gene>
    <name evidence="11" type="ORF">M132T_17750</name>
</gene>
<dbReference type="CDD" id="cd16917">
    <property type="entry name" value="HATPase_UhpB-NarQ-NarX-like"/>
    <property type="match status" value="1"/>
</dbReference>
<feature type="transmembrane region" description="Helical" evidence="9">
    <location>
        <begin position="93"/>
        <end position="111"/>
    </location>
</feature>
<evidence type="ECO:0000256" key="7">
    <source>
        <dbReference type="ARBA" id="ARBA00022840"/>
    </source>
</evidence>
<dbReference type="Gene3D" id="1.20.5.1930">
    <property type="match status" value="1"/>
</dbReference>
<name>A0AAV3WX66_9LACT</name>
<keyword evidence="9" id="KW-0472">Membrane</keyword>
<dbReference type="EC" id="2.7.13.3" evidence="2"/>
<dbReference type="EMBL" id="BKBI01000012">
    <property type="protein sequence ID" value="GEQ36267.1"/>
    <property type="molecule type" value="Genomic_DNA"/>
</dbReference>
<dbReference type="Pfam" id="PF07730">
    <property type="entry name" value="HisKA_3"/>
    <property type="match status" value="1"/>
</dbReference>
<protein>
    <recommendedName>
        <fullName evidence="2">histidine kinase</fullName>
        <ecNumber evidence="2">2.7.13.3</ecNumber>
    </recommendedName>
</protein>
<sequence length="368" mass="43517">MKTFWLNFLLLFFSWMFALINKGIDTKAILLSALFFSIYFLMPLFENKIKKGLFILSLLLMLSIFYSNNLNFFTWFMYTIFLIEFNGLFKPKLLYLTVIVVYALSLFPFLLNAEITQVLFIVFMVFLTILLINQLRKYELRNKELKKKYIKVYDEHRFMKRQIINNEEVIRQEERNQVAREIHDSVGHRLTALLMQLEVARLKANDKHTEMQYDNLKQLAQSSLQDTRKAVRALKTQEHSGLQAIILLIRKLEAESHLRLALRFQPGVLHLNFTNQQSVVLYRSIQEALTNMMRHSESRTADIKFEIIAQKDFRVEISHPVTQKIRIIEGFGLTSMRERLVTIGGRLNFSQTEDQLSLIFQFPLEVKK</sequence>
<feature type="transmembrane region" description="Helical" evidence="9">
    <location>
        <begin position="118"/>
        <end position="135"/>
    </location>
</feature>
<comment type="caution">
    <text evidence="11">The sequence shown here is derived from an EMBL/GenBank/DDBJ whole genome shotgun (WGS) entry which is preliminary data.</text>
</comment>
<reference evidence="11" key="1">
    <citation type="submission" date="2019-08" db="EMBL/GenBank/DDBJ databases">
        <title>Marinilactibacillus psychrotolerans M13-2T whole genome sequencing project.</title>
        <authorList>
            <person name="Ishikawa M."/>
            <person name="Suzuki T."/>
            <person name="Matsutani M."/>
        </authorList>
    </citation>
    <scope>NUCLEOTIDE SEQUENCE</scope>
    <source>
        <strain evidence="11">M13-2T</strain>
    </source>
</reference>